<keyword evidence="13" id="KW-1185">Reference proteome</keyword>
<dbReference type="AlphaFoldDB" id="A0AAV9E017"/>
<evidence type="ECO:0000256" key="1">
    <source>
        <dbReference type="ARBA" id="ARBA00004123"/>
    </source>
</evidence>
<evidence type="ECO:0000256" key="9">
    <source>
        <dbReference type="SAM" id="MobiDB-lite"/>
    </source>
</evidence>
<name>A0AAV9E017_ACOCL</name>
<comment type="caution">
    <text evidence="12">The sequence shown here is derived from an EMBL/GenBank/DDBJ whole genome shotgun (WGS) entry which is preliminary data.</text>
</comment>
<evidence type="ECO:0000256" key="4">
    <source>
        <dbReference type="ARBA" id="ARBA00023242"/>
    </source>
</evidence>
<dbReference type="SMART" id="SM00358">
    <property type="entry name" value="DSRM"/>
    <property type="match status" value="2"/>
</dbReference>
<protein>
    <recommendedName>
        <fullName evidence="2">protein-serine/threonine phosphatase</fullName>
        <ecNumber evidence="2">3.1.3.16</ecNumber>
    </recommendedName>
</protein>
<dbReference type="Gene3D" id="3.40.50.1000">
    <property type="entry name" value="HAD superfamily/HAD-like"/>
    <property type="match status" value="1"/>
</dbReference>
<evidence type="ECO:0000259" key="10">
    <source>
        <dbReference type="PROSITE" id="PS50137"/>
    </source>
</evidence>
<dbReference type="InterPro" id="IPR014720">
    <property type="entry name" value="dsRBD_dom"/>
</dbReference>
<dbReference type="PANTHER" id="PTHR23081">
    <property type="entry name" value="RNA POLYMERASE II CTD PHOSPHATASE"/>
    <property type="match status" value="1"/>
</dbReference>
<feature type="region of interest" description="Disordered" evidence="9">
    <location>
        <begin position="846"/>
        <end position="870"/>
    </location>
</feature>
<evidence type="ECO:0000256" key="3">
    <source>
        <dbReference type="ARBA" id="ARBA00022801"/>
    </source>
</evidence>
<evidence type="ECO:0000313" key="13">
    <source>
        <dbReference type="Proteomes" id="UP001180020"/>
    </source>
</evidence>
<evidence type="ECO:0000256" key="8">
    <source>
        <dbReference type="SAM" id="Coils"/>
    </source>
</evidence>
<evidence type="ECO:0000256" key="5">
    <source>
        <dbReference type="ARBA" id="ARBA00047761"/>
    </source>
</evidence>
<dbReference type="GO" id="GO:0005634">
    <property type="term" value="C:nucleus"/>
    <property type="evidence" value="ECO:0007669"/>
    <property type="project" value="UniProtKB-SubCell"/>
</dbReference>
<evidence type="ECO:0000256" key="2">
    <source>
        <dbReference type="ARBA" id="ARBA00013081"/>
    </source>
</evidence>
<dbReference type="FunFam" id="3.40.50.1000:FF:000035">
    <property type="entry name" value="RNA polymerase II C-terminal domain phosphatase-like 1"/>
    <property type="match status" value="1"/>
</dbReference>
<evidence type="ECO:0000256" key="7">
    <source>
        <dbReference type="PROSITE-ProRule" id="PRU00266"/>
    </source>
</evidence>
<organism evidence="12 13">
    <name type="scientific">Acorus calamus</name>
    <name type="common">Sweet flag</name>
    <dbReference type="NCBI Taxonomy" id="4465"/>
    <lineage>
        <taxon>Eukaryota</taxon>
        <taxon>Viridiplantae</taxon>
        <taxon>Streptophyta</taxon>
        <taxon>Embryophyta</taxon>
        <taxon>Tracheophyta</taxon>
        <taxon>Spermatophyta</taxon>
        <taxon>Magnoliopsida</taxon>
        <taxon>Liliopsida</taxon>
        <taxon>Acoraceae</taxon>
        <taxon>Acorus</taxon>
    </lineage>
</organism>
<feature type="domain" description="DRBM" evidence="10">
    <location>
        <begin position="754"/>
        <end position="823"/>
    </location>
</feature>
<comment type="catalytic activity">
    <reaction evidence="6">
        <text>O-phospho-L-threonyl-[protein] + H2O = L-threonyl-[protein] + phosphate</text>
        <dbReference type="Rhea" id="RHEA:47004"/>
        <dbReference type="Rhea" id="RHEA-COMP:11060"/>
        <dbReference type="Rhea" id="RHEA-COMP:11605"/>
        <dbReference type="ChEBI" id="CHEBI:15377"/>
        <dbReference type="ChEBI" id="CHEBI:30013"/>
        <dbReference type="ChEBI" id="CHEBI:43474"/>
        <dbReference type="ChEBI" id="CHEBI:61977"/>
        <dbReference type="EC" id="3.1.3.16"/>
    </reaction>
</comment>
<feature type="domain" description="DRBM" evidence="10">
    <location>
        <begin position="655"/>
        <end position="689"/>
    </location>
</feature>
<dbReference type="PROSITE" id="PS50969">
    <property type="entry name" value="FCP1"/>
    <property type="match status" value="1"/>
</dbReference>
<dbReference type="SMART" id="SM00577">
    <property type="entry name" value="CPDc"/>
    <property type="match status" value="1"/>
</dbReference>
<keyword evidence="3" id="KW-0378">Hydrolase</keyword>
<keyword evidence="4" id="KW-0539">Nucleus</keyword>
<dbReference type="InterPro" id="IPR004274">
    <property type="entry name" value="FCP1_dom"/>
</dbReference>
<evidence type="ECO:0000256" key="6">
    <source>
        <dbReference type="ARBA" id="ARBA00048336"/>
    </source>
</evidence>
<evidence type="ECO:0000259" key="11">
    <source>
        <dbReference type="PROSITE" id="PS50969"/>
    </source>
</evidence>
<dbReference type="InterPro" id="IPR036412">
    <property type="entry name" value="HAD-like_sf"/>
</dbReference>
<dbReference type="GO" id="GO:0003723">
    <property type="term" value="F:RNA binding"/>
    <property type="evidence" value="ECO:0007669"/>
    <property type="project" value="UniProtKB-UniRule"/>
</dbReference>
<reference evidence="12" key="2">
    <citation type="submission" date="2023-06" db="EMBL/GenBank/DDBJ databases">
        <authorList>
            <person name="Ma L."/>
            <person name="Liu K.-W."/>
            <person name="Li Z."/>
            <person name="Hsiao Y.-Y."/>
            <person name="Qi Y."/>
            <person name="Fu T."/>
            <person name="Tang G."/>
            <person name="Zhang D."/>
            <person name="Sun W.-H."/>
            <person name="Liu D.-K."/>
            <person name="Li Y."/>
            <person name="Chen G.-Z."/>
            <person name="Liu X.-D."/>
            <person name="Liao X.-Y."/>
            <person name="Jiang Y.-T."/>
            <person name="Yu X."/>
            <person name="Hao Y."/>
            <person name="Huang J."/>
            <person name="Zhao X.-W."/>
            <person name="Ke S."/>
            <person name="Chen Y.-Y."/>
            <person name="Wu W.-L."/>
            <person name="Hsu J.-L."/>
            <person name="Lin Y.-F."/>
            <person name="Huang M.-D."/>
            <person name="Li C.-Y."/>
            <person name="Huang L."/>
            <person name="Wang Z.-W."/>
            <person name="Zhao X."/>
            <person name="Zhong W.-Y."/>
            <person name="Peng D.-H."/>
            <person name="Ahmad S."/>
            <person name="Lan S."/>
            <person name="Zhang J.-S."/>
            <person name="Tsai W.-C."/>
            <person name="Van De Peer Y."/>
            <person name="Liu Z.-J."/>
        </authorList>
    </citation>
    <scope>NUCLEOTIDE SEQUENCE</scope>
    <source>
        <strain evidence="12">CP</strain>
        <tissue evidence="12">Leaves</tissue>
    </source>
</reference>
<feature type="domain" description="FCP1 homology" evidence="11">
    <location>
        <begin position="133"/>
        <end position="381"/>
    </location>
</feature>
<feature type="region of interest" description="Disordered" evidence="9">
    <location>
        <begin position="720"/>
        <end position="742"/>
    </location>
</feature>
<dbReference type="InterPro" id="IPR039189">
    <property type="entry name" value="Fcp1"/>
</dbReference>
<dbReference type="Proteomes" id="UP001180020">
    <property type="component" value="Unassembled WGS sequence"/>
</dbReference>
<evidence type="ECO:0000313" key="12">
    <source>
        <dbReference type="EMBL" id="KAK1306526.1"/>
    </source>
</evidence>
<gene>
    <name evidence="12" type="primary">CPL2</name>
    <name evidence="12" type="ORF">QJS10_CPA10g01423</name>
</gene>
<dbReference type="Gene3D" id="3.30.160.20">
    <property type="match status" value="2"/>
</dbReference>
<dbReference type="EMBL" id="JAUJYO010000010">
    <property type="protein sequence ID" value="KAK1306526.1"/>
    <property type="molecule type" value="Genomic_DNA"/>
</dbReference>
<keyword evidence="8" id="KW-0175">Coiled coil</keyword>
<dbReference type="SUPFAM" id="SSF54768">
    <property type="entry name" value="dsRNA-binding domain-like"/>
    <property type="match status" value="2"/>
</dbReference>
<feature type="compositionally biased region" description="Polar residues" evidence="9">
    <location>
        <begin position="856"/>
        <end position="870"/>
    </location>
</feature>
<feature type="coiled-coil region" evidence="8">
    <location>
        <begin position="804"/>
        <end position="831"/>
    </location>
</feature>
<keyword evidence="7" id="KW-0694">RNA-binding</keyword>
<comment type="catalytic activity">
    <reaction evidence="5">
        <text>O-phospho-L-seryl-[protein] + H2O = L-seryl-[protein] + phosphate</text>
        <dbReference type="Rhea" id="RHEA:20629"/>
        <dbReference type="Rhea" id="RHEA-COMP:9863"/>
        <dbReference type="Rhea" id="RHEA-COMP:11604"/>
        <dbReference type="ChEBI" id="CHEBI:15377"/>
        <dbReference type="ChEBI" id="CHEBI:29999"/>
        <dbReference type="ChEBI" id="CHEBI:43474"/>
        <dbReference type="ChEBI" id="CHEBI:83421"/>
        <dbReference type="EC" id="3.1.3.16"/>
    </reaction>
</comment>
<accession>A0AAV9E017</accession>
<dbReference type="InterPro" id="IPR023214">
    <property type="entry name" value="HAD_sf"/>
</dbReference>
<dbReference type="PANTHER" id="PTHR23081:SF24">
    <property type="entry name" value="RNA POLYMERASE II C-TERMINAL DOMAIN PHOSPHATASE-LIKE 2"/>
    <property type="match status" value="1"/>
</dbReference>
<dbReference type="GO" id="GO:0008420">
    <property type="term" value="F:RNA polymerase II CTD heptapeptide repeat phosphatase activity"/>
    <property type="evidence" value="ECO:0007669"/>
    <property type="project" value="InterPro"/>
</dbReference>
<dbReference type="PROSITE" id="PS50137">
    <property type="entry name" value="DS_RBD"/>
    <property type="match status" value="2"/>
</dbReference>
<sequence>MSRPRIKSKVFDEGSCLGEAVVIPAKNQSFQFPNNEIRITRLSPPSERCHPLSVLLTISPLSVCCKIESGLSQDQPLLNSLHFTCLRDRKTAVVSAGEEDLHLVAMMSKNQNYPCFWCCSVPVGLYEPCLAMLNLRCLAIVFDLDETLIVANTMKSFEDRIEAITRRISDEDDPGRISGMSAELKRYLEDKALLKQYAESDHVLDNGRLIRAQNEEVLSVSDGRELIVRPVIRLQERNTILTRINPEVRDTSVLVRLRPAWEDLRSYLTAKGRKRFEVYVCTMAERDYALEMWRLLDPESHLIGSTQLLNRVVCVKSGLRKSLSNVFQDGNCHPQMAMVIDDRLKVWDDKDQPRVHVVPAFMPYYAPQAETANAVPVLCVARNVACNVRGGFFREFDENLLRKIYELCYEDETQNLPQSPDVSDYLIAEDAFAVPNGNPVPEGMTGAEVEKRLHHVDEKRGTDSDPPLGMAHSDVNHEAFQQPASSDVTGVPVRGETVQNLCVPGASAGGKVTQSETGLDTRLPKVEDQNSLNLSQSKTPAQRSVMVTQPCGGWLVEDINPDQFTNQGSRINQEFESLGPEKHQVQNGNLKKSIDSSCLIRIPQVEEAHCGDQRPALLAQSSPPFLGVLLEIGKKCDYKVEFRSIVSTSKDLQSVEVLFTGEKIGIGTGKTLKEANLQAAENALHYLASKYAAFIAPNAQTTGEELRKFPLRHENGILSDTPIGSDKVSSREPMPDVSRSGLLISPEDSEQLSFLVSNIRELCMTEGLRVAFQDQPPASVILNKGEFYHQVEIDGQILGKGIGLNKDKAKLQAAEEALQNLKSTFNQQTQKPPTPQRSQAFLNKRLKVDNSRGLHGTSSSRYHKNGQPTS</sequence>
<dbReference type="Pfam" id="PF00035">
    <property type="entry name" value="dsrm"/>
    <property type="match status" value="2"/>
</dbReference>
<dbReference type="EC" id="3.1.3.16" evidence="2"/>
<dbReference type="Pfam" id="PF03031">
    <property type="entry name" value="NIF"/>
    <property type="match status" value="1"/>
</dbReference>
<comment type="subcellular location">
    <subcellularLocation>
        <location evidence="1">Nucleus</location>
    </subcellularLocation>
</comment>
<reference evidence="12" key="1">
    <citation type="journal article" date="2023" name="Nat. Commun.">
        <title>Diploid and tetraploid genomes of Acorus and the evolution of monocots.</title>
        <authorList>
            <person name="Ma L."/>
            <person name="Liu K.W."/>
            <person name="Li Z."/>
            <person name="Hsiao Y.Y."/>
            <person name="Qi Y."/>
            <person name="Fu T."/>
            <person name="Tang G.D."/>
            <person name="Zhang D."/>
            <person name="Sun W.H."/>
            <person name="Liu D.K."/>
            <person name="Li Y."/>
            <person name="Chen G.Z."/>
            <person name="Liu X.D."/>
            <person name="Liao X.Y."/>
            <person name="Jiang Y.T."/>
            <person name="Yu X."/>
            <person name="Hao Y."/>
            <person name="Huang J."/>
            <person name="Zhao X.W."/>
            <person name="Ke S."/>
            <person name="Chen Y.Y."/>
            <person name="Wu W.L."/>
            <person name="Hsu J.L."/>
            <person name="Lin Y.F."/>
            <person name="Huang M.D."/>
            <person name="Li C.Y."/>
            <person name="Huang L."/>
            <person name="Wang Z.W."/>
            <person name="Zhao X."/>
            <person name="Zhong W.Y."/>
            <person name="Peng D.H."/>
            <person name="Ahmad S."/>
            <person name="Lan S."/>
            <person name="Zhang J.S."/>
            <person name="Tsai W.C."/>
            <person name="Van de Peer Y."/>
            <person name="Liu Z.J."/>
        </authorList>
    </citation>
    <scope>NUCLEOTIDE SEQUENCE</scope>
    <source>
        <strain evidence="12">CP</strain>
    </source>
</reference>
<dbReference type="SUPFAM" id="SSF56784">
    <property type="entry name" value="HAD-like"/>
    <property type="match status" value="1"/>
</dbReference>
<proteinExistence type="predicted"/>